<name>A0A642UDY9_DIURU</name>
<dbReference type="Proteomes" id="UP000449547">
    <property type="component" value="Unassembled WGS sequence"/>
</dbReference>
<dbReference type="RefSeq" id="XP_034009939.1">
    <property type="nucleotide sequence ID" value="XM_034158284.1"/>
</dbReference>
<keyword evidence="2" id="KW-1185">Reference proteome</keyword>
<accession>A0A642UDY9</accession>
<organism evidence="1 2">
    <name type="scientific">Diutina rugosa</name>
    <name type="common">Yeast</name>
    <name type="synonym">Candida rugosa</name>
    <dbReference type="NCBI Taxonomy" id="5481"/>
    <lineage>
        <taxon>Eukaryota</taxon>
        <taxon>Fungi</taxon>
        <taxon>Dikarya</taxon>
        <taxon>Ascomycota</taxon>
        <taxon>Saccharomycotina</taxon>
        <taxon>Pichiomycetes</taxon>
        <taxon>Debaryomycetaceae</taxon>
        <taxon>Diutina</taxon>
    </lineage>
</organism>
<dbReference type="PANTHER" id="PTHR10826">
    <property type="entry name" value="COMPLEMENT COMPONENT 1"/>
    <property type="match status" value="1"/>
</dbReference>
<dbReference type="Gene3D" id="3.10.280.10">
    <property type="entry name" value="Mitochondrial glycoprotein"/>
    <property type="match status" value="1"/>
</dbReference>
<dbReference type="GO" id="GO:0005759">
    <property type="term" value="C:mitochondrial matrix"/>
    <property type="evidence" value="ECO:0007669"/>
    <property type="project" value="InterPro"/>
</dbReference>
<evidence type="ECO:0008006" key="3">
    <source>
        <dbReference type="Google" id="ProtNLM"/>
    </source>
</evidence>
<dbReference type="GeneID" id="54783966"/>
<dbReference type="InterPro" id="IPR003428">
    <property type="entry name" value="MAM33"/>
</dbReference>
<dbReference type="SUPFAM" id="SSF54529">
    <property type="entry name" value="Mitochondrial glycoprotein MAM33-like"/>
    <property type="match status" value="1"/>
</dbReference>
<dbReference type="VEuPathDB" id="FungiDB:DIURU_005315"/>
<comment type="caution">
    <text evidence="1">The sequence shown here is derived from an EMBL/GenBank/DDBJ whole genome shotgun (WGS) entry which is preliminary data.</text>
</comment>
<dbReference type="InterPro" id="IPR036561">
    <property type="entry name" value="MAM33_sf"/>
</dbReference>
<dbReference type="EMBL" id="SWFT01000158">
    <property type="protein sequence ID" value="KAA8897338.1"/>
    <property type="molecule type" value="Genomic_DNA"/>
</dbReference>
<dbReference type="OMA" id="CEYMMSK"/>
<evidence type="ECO:0000313" key="1">
    <source>
        <dbReference type="EMBL" id="KAA8897338.1"/>
    </source>
</evidence>
<protein>
    <recommendedName>
        <fullName evidence="3">Mitochondrial acidic protein MAM33</fullName>
    </recommendedName>
</protein>
<evidence type="ECO:0000313" key="2">
    <source>
        <dbReference type="Proteomes" id="UP000449547"/>
    </source>
</evidence>
<dbReference type="GO" id="GO:0042256">
    <property type="term" value="P:cytosolic ribosome assembly"/>
    <property type="evidence" value="ECO:0007669"/>
    <property type="project" value="TreeGrafter"/>
</dbReference>
<dbReference type="Pfam" id="PF02330">
    <property type="entry name" value="MAM33"/>
    <property type="match status" value="1"/>
</dbReference>
<gene>
    <name evidence="1" type="ORF">DIURU_005315</name>
</gene>
<dbReference type="PANTHER" id="PTHR10826:SF1">
    <property type="entry name" value="COMPLEMENT COMPONENT 1 Q SUBCOMPONENT-BINDING PROTEIN, MITOCHONDRIAL"/>
    <property type="match status" value="1"/>
</dbReference>
<reference evidence="1 2" key="1">
    <citation type="submission" date="2019-07" db="EMBL/GenBank/DDBJ databases">
        <title>Genome assembly of two rare yeast pathogens: Diutina rugosa and Trichomonascus ciferrii.</title>
        <authorList>
            <person name="Mixao V."/>
            <person name="Saus E."/>
            <person name="Hansen A."/>
            <person name="Lass-Flor C."/>
            <person name="Gabaldon T."/>
        </authorList>
    </citation>
    <scope>NUCLEOTIDE SEQUENCE [LARGE SCALE GENOMIC DNA]</scope>
    <source>
        <strain evidence="1 2">CBS 613</strain>
    </source>
</reference>
<dbReference type="AlphaFoldDB" id="A0A642UDY9"/>
<proteinExistence type="predicted"/>
<dbReference type="OrthoDB" id="278212at2759"/>
<sequence length="254" mass="28730">MLSTAFRTAARRALPVARATTRITASQLAVRRTLVASPVRFNSAANLKEVLKSELKICSAIPNELEPNYQQFLEQNGYKLIANEGTSNVQLVKEKGDEVIRVFFDIDEVTDIPIGQLAETEGAYEDDLEAEADSLDSLLCNIKVLVEKPAQNDGLFVNLFMQNTDESFSVDFINYQADVKQFLNEIASSNEFIDKFKYQGPRFSDLDESLQTEFENYLAARGVNDELADFIVAFSEYKEENEYRTWLSNLAKFV</sequence>